<dbReference type="SUPFAM" id="SSF53756">
    <property type="entry name" value="UDP-Glycosyltransferase/glycogen phosphorylase"/>
    <property type="match status" value="1"/>
</dbReference>
<feature type="transmembrane region" description="Helical" evidence="5">
    <location>
        <begin position="1177"/>
        <end position="1196"/>
    </location>
</feature>
<dbReference type="InterPro" id="IPR011032">
    <property type="entry name" value="GroES-like_sf"/>
</dbReference>
<sequence length="3165" mass="356968">MSVHRDSRAYDLVVLPLAMKGSVAGQDGDSRSSVCTTNQDIIAKMSLASVDIDEFGSDALEPSQIEATADFLADTYLRNNLAGFSLSCSKAKKPEQMDGLLERLYRSRISVILSCDHDSEALDSISLTFASGLIIENALILPNGDRRDYFQAQRFRQIMGRAHKEREERPDFFIGFLDRWERRPHPATIRRAVKLAEHFGAVIEHGPIDPKFKLKAPILSATQTLSGFEYLRRAETIQLQKAWVTETRPAFIPDGSPFFKTAPLPLDDIEAVIPRAPHLLRSRPLSDVLKTIYDEKPEVHSSLDYVELAPTRSSFWDSASDGRGLSNLGCFPLSSEPRSEHYEAIVDTQTHLNELGMLHTVESTEEQALLVALQALAKQEGVDVAIHDLISGMVAHQIRVYKGMDTGFGVPDSDAHFWGVSKAREGSIEIYVSQKAPSDAATVLHTWLAHQRIPRHRRYEQELELERANAQADQSGLPLSIRTTIDTATYSEVLTILQKLRVSGLSHPLGDAIKQYCWTYLIDDSSKASWTLTCAEKALEGPSAMREILRLRLEYYVKQGATELPALEDLVTLHKLTTVAVEEALFFGDRPALNSLTNVLLKAYDPWKSWSECDYVDINAELFAIIYFSILRLAAFEEVYNESTDRCPMFLSAPDQAAVFSELWILGSQCDIYFGLLPRNLGNIVYQRYRKFLRDRPPTAADRPDDEIMTMYFSPDAAPVIHHDGDEPVPGSSTMRRTPHEVVQKWKKRFAEAGAMSIFCVPAIIDVILLTFVGRGFFMTAFMSSEHLEAAGYALLVALLLTAGVTGWVGSTGNYYLAHYAYDNMVYFHVQRLSGGFVLTLIISVVGFIMYTVRFSVGTGFVFVAYLVCISTHFNLLGIMSAMHQLESPMSSGRSILLQNMPLLLLSPLISSFVNGHDLEIYIPVMFAYVFLTLYRYRRLCHEWSNWMDNIPKFSQKDIMEWYMARLAPEAFDEEIKDRDALALETFIEVLESYQRRTREAKTAQVFSDPFVGRIARGMPYVDWLFRKTNPDGNHPDAFSTAWFTQLGESKNQQGMMVRGLKDHNVFTLFRLARYDVGQTLGLFLVALMDRWVMMVWSAGGPYPSIYSDSRARYGICLCIIYFCMAAMLLDSTLYKYWGLRDSISKEKLRDFEHAQSLAKEFEKYRRASIIKALSDIMSKLLFVFGATTILMWLFVDGWKTMVLYYMYVLGYSCSILFQFNRCFTTNVTTHISIIMTSAVIGFITGCVLHAIPATSDFIFNDMIAQNTAAVLAMIGTSLWTWKDWAAPSKTRNRSGPHAESDVYVQYRFSAEESVHSKVPNASMRKNFTGQKLWNEDGKTPSKKITKILTRSFDYPNEHSSTAAWSTNLLRTAVELWTERMITVKVVSREEFGRAGLSELSSFSSREGSVLQLTVGFMNEAELSLPAWQPLLCTVISEAILYHVARSEFKLSHNQAVQAEHFLQDTSCLSKRIEFELSYERIQFLNRLVLKTEREMMKHLSLDFDVDARWEATPQDVREAILRRIAGEPVALSLQFKEWAAKNEVDLQTEDFHVSLTLEVYQKCQERLGQVNLFPDEGETTVPETPAELRPIDISRTPKTLTILQSIWGKIISIPFLFVKWVAIISGGGSNMERELVYCLRNIPLRSVFVYLLLFFWNLCRTMKNFWVYWILIYHRPALVNITRLAQKGARRKILKNSVIVELPRKTITGFASINDNGTMILRVFAGALKDAPADGKPLHTDTYDEALRLKSREDSSGGASTYQYDSGVSTRWPISKVIAHNDSRSVGYYDKYGRIVRGTWTLGETEFVFQYHYKSVPKGNADVLRADFKLAHSTSDDMLSVFWGKPISTDDYTWVPSKNIGLIIKKIGRKTYTSEYEYLHRRDPAITVFVEENGIKIAAVQSPEIFPNEASLMPRPKNLSFDADDLLIYHSILQIRQMRRYAGSTPTLISSMNPISWVVLWRSRKYGRVPTWRIRTELWSHWLKSGNLDAVTACWIDELVLREEFLLRQYWKARDSGRLDEARRALDANIDQIVPAIEIETDISEVSLLTIKTSDLYAMGLSNDATQVTARPQDCFNDTKDRVSVIFNDIGCWPVAPGGVSNCRRDLVNGHKTIRNHVLSECANDYGIPRFQIEKSVQSLKLLPLWGIDGGTANHGVIDNILESQVDEKVADTDVQRDIVGVFVPLLMDFVKGARTKCLSRADLIKYSNVFLSMAKYYEYKDYAFTWQSTEVEDAWVAAWMTHYDDENITNPSQCFEIERPSIPDFRTAMGIYKAYFFIFAVNVPEECPRVFQSTHHGISSLFGLVLKYRRGASFGIWDHAILWRECCLNISAAQSELPLSVQSMLLAGIGLATRLAYFHADVITPCASLFNPMWEAEIGTEKGTVSNRNMFRRKIDPIVNGISNMDSFTPVDKIRTDTPTVIMLSNVQVIKGVKAAIQAADIIINRFGFTDYKLMVYGAKDRQPAYALEMEKFIVDHNLTGKVILAGFGNPREVLKDAWLFMNSSISEGLPLAIGEAALAGVPIVATEVGATALVLTDVNNPDQRYGEVVPPNDPMALARAQISILGMVGPWTQFTDEAHMKTEAPTLPDEITPDDVKWLSERFYQKSEYRRKLGMLSREVVLHSFHGNRYLREHEQMFWVQWHQGKMRADEGLSAQTYHRFKFGTPEPLRYCEDEEKNKRFLLDPTWGKENMLRRLQSTATTKIENHLSTRRGTREKSLEPRASVLRQELRVPTSPPSPSACLLSPANQSETLDGVNLRPRRALAGRRFALMGLGAPGWVGRADEACAGLICVSTEKFALPSPDTKSSIYTLNMARDNLSITLAERPTADIIPGTTFHQKITPAPTPDELKDGQILVEALYLSLDPAMRGWLKDARSYLPPVKIGEVMRGSSVCRVLASKSKLAQEGDLVSAFPGWTQYAILSEGRFEPASLYPGAVNPQDFLSALGMTSMTAWVGMSQIGDPKAGETVVVSGAAGATGSVAGQIAKIRGARVVGICGSEEKCKWLIEELGFDVALNYKAEDFKQKFNEATPDYIDVYFDNVGGDILDMCLLRAKEHARFVECGNVSQYNAAKPQGPRYFSQIITMRIKLQGFIVFDHQAEFPKARAEIAQWVAEGKLKKNETIIKGGLKNAEQALVDLYKGINTGKLLVEVKDPNESPSKL</sequence>
<proteinExistence type="predicted"/>
<feature type="transmembrane region" description="Helical" evidence="5">
    <location>
        <begin position="1600"/>
        <end position="1623"/>
    </location>
</feature>
<dbReference type="Gene3D" id="3.90.180.10">
    <property type="entry name" value="Medium-chain alcohol dehydrogenases, catalytic domain"/>
    <property type="match status" value="1"/>
</dbReference>
<reference evidence="7" key="1">
    <citation type="submission" date="2020-03" db="EMBL/GenBank/DDBJ databases">
        <title>Draft Genome Sequence of Cylindrodendrum hubeiense.</title>
        <authorList>
            <person name="Buettner E."/>
            <person name="Kellner H."/>
        </authorList>
    </citation>
    <scope>NUCLEOTIDE SEQUENCE</scope>
    <source>
        <strain evidence="7">IHI 201604</strain>
    </source>
</reference>
<evidence type="ECO:0000256" key="4">
    <source>
        <dbReference type="ARBA" id="ARBA00083301"/>
    </source>
</evidence>
<dbReference type="SUPFAM" id="SSF50129">
    <property type="entry name" value="GroES-like"/>
    <property type="match status" value="1"/>
</dbReference>
<dbReference type="CDD" id="cd05288">
    <property type="entry name" value="PGDH"/>
    <property type="match status" value="1"/>
</dbReference>
<evidence type="ECO:0000256" key="2">
    <source>
        <dbReference type="ARBA" id="ARBA00023002"/>
    </source>
</evidence>
<dbReference type="InterPro" id="IPR013149">
    <property type="entry name" value="ADH-like_C"/>
</dbReference>
<dbReference type="PANTHER" id="PTHR43205:SF42">
    <property type="entry name" value="ALCOHOL DEHYDROGENASE, ZINC-CONTAINING (AFU_ORTHOLOGUE AFUA_7G04530)"/>
    <property type="match status" value="1"/>
</dbReference>
<dbReference type="Pfam" id="PF00107">
    <property type="entry name" value="ADH_zinc_N"/>
    <property type="match status" value="1"/>
</dbReference>
<dbReference type="Gene3D" id="3.40.50.720">
    <property type="entry name" value="NAD(P)-binding Rossmann-like Domain"/>
    <property type="match status" value="1"/>
</dbReference>
<accession>A0A9P5LAJ7</accession>
<dbReference type="InterPro" id="IPR045010">
    <property type="entry name" value="MDR_fam"/>
</dbReference>
<feature type="transmembrane region" description="Helical" evidence="5">
    <location>
        <begin position="1643"/>
        <end position="1660"/>
    </location>
</feature>
<keyword evidence="5" id="KW-1133">Transmembrane helix</keyword>
<organism evidence="7 8">
    <name type="scientific">Cylindrodendrum hubeiense</name>
    <dbReference type="NCBI Taxonomy" id="595255"/>
    <lineage>
        <taxon>Eukaryota</taxon>
        <taxon>Fungi</taxon>
        <taxon>Dikarya</taxon>
        <taxon>Ascomycota</taxon>
        <taxon>Pezizomycotina</taxon>
        <taxon>Sordariomycetes</taxon>
        <taxon>Hypocreomycetidae</taxon>
        <taxon>Hypocreales</taxon>
        <taxon>Nectriaceae</taxon>
        <taxon>Cylindrodendrum</taxon>
    </lineage>
</organism>
<feature type="transmembrane region" description="Helical" evidence="5">
    <location>
        <begin position="1667"/>
        <end position="1686"/>
    </location>
</feature>
<comment type="caution">
    <text evidence="7">The sequence shown here is derived from an EMBL/GenBank/DDBJ whole genome shotgun (WGS) entry which is preliminary data.</text>
</comment>
<feature type="transmembrane region" description="Helical" evidence="5">
    <location>
        <begin position="1264"/>
        <end position="1282"/>
    </location>
</feature>
<dbReference type="EMBL" id="JAANBB010000572">
    <property type="protein sequence ID" value="KAF7539113.1"/>
    <property type="molecule type" value="Genomic_DNA"/>
</dbReference>
<feature type="transmembrane region" description="Helical" evidence="5">
    <location>
        <begin position="1232"/>
        <end position="1252"/>
    </location>
</feature>
<dbReference type="InterPro" id="IPR041694">
    <property type="entry name" value="ADH_N_2"/>
</dbReference>
<dbReference type="PANTHER" id="PTHR43205">
    <property type="entry name" value="PROSTAGLANDIN REDUCTASE"/>
    <property type="match status" value="1"/>
</dbReference>
<dbReference type="OrthoDB" id="2582433at2759"/>
<feature type="transmembrane region" description="Helical" evidence="5">
    <location>
        <begin position="837"/>
        <end position="857"/>
    </location>
</feature>
<dbReference type="InterPro" id="IPR036291">
    <property type="entry name" value="NAD(P)-bd_dom_sf"/>
</dbReference>
<evidence type="ECO:0000259" key="6">
    <source>
        <dbReference type="SMART" id="SM00829"/>
    </source>
</evidence>
<feature type="transmembrane region" description="Helical" evidence="5">
    <location>
        <begin position="1081"/>
        <end position="1100"/>
    </location>
</feature>
<dbReference type="FunFam" id="3.40.50.720:FF:000121">
    <property type="entry name" value="Prostaglandin reductase 2"/>
    <property type="match status" value="1"/>
</dbReference>
<gene>
    <name evidence="7" type="ORF">G7Z17_g12502</name>
</gene>
<dbReference type="Pfam" id="PF16884">
    <property type="entry name" value="ADH_N_2"/>
    <property type="match status" value="1"/>
</dbReference>
<keyword evidence="8" id="KW-1185">Reference proteome</keyword>
<keyword evidence="5" id="KW-0812">Transmembrane</keyword>
<keyword evidence="5" id="KW-0472">Membrane</keyword>
<keyword evidence="2" id="KW-0560">Oxidoreductase</keyword>
<dbReference type="Proteomes" id="UP000722485">
    <property type="component" value="Unassembled WGS sequence"/>
</dbReference>
<name>A0A9P5LAJ7_9HYPO</name>
<evidence type="ECO:0000256" key="5">
    <source>
        <dbReference type="SAM" id="Phobius"/>
    </source>
</evidence>
<dbReference type="Pfam" id="PF13692">
    <property type="entry name" value="Glyco_trans_1_4"/>
    <property type="match status" value="1"/>
</dbReference>
<feature type="transmembrane region" description="Helical" evidence="5">
    <location>
        <begin position="1112"/>
        <end position="1130"/>
    </location>
</feature>
<dbReference type="Gene3D" id="3.40.50.2000">
    <property type="entry name" value="Glycogen Phosphorylase B"/>
    <property type="match status" value="1"/>
</dbReference>
<feature type="domain" description="Enoyl reductase (ER)" evidence="6">
    <location>
        <begin position="2837"/>
        <end position="3153"/>
    </location>
</feature>
<feature type="transmembrane region" description="Helical" evidence="5">
    <location>
        <begin position="921"/>
        <end position="937"/>
    </location>
</feature>
<protein>
    <recommendedName>
        <fullName evidence="3">Dehydrogenase FUB6</fullName>
    </recommendedName>
    <alternativeName>
        <fullName evidence="4">Fusaric acid biosynthesis protein 6</fullName>
    </alternativeName>
</protein>
<feature type="transmembrane region" description="Helical" evidence="5">
    <location>
        <begin position="1202"/>
        <end position="1220"/>
    </location>
</feature>
<dbReference type="InterPro" id="IPR020843">
    <property type="entry name" value="ER"/>
</dbReference>
<dbReference type="SMART" id="SM00829">
    <property type="entry name" value="PKS_ER"/>
    <property type="match status" value="1"/>
</dbReference>
<evidence type="ECO:0000313" key="8">
    <source>
        <dbReference type="Proteomes" id="UP000722485"/>
    </source>
</evidence>
<dbReference type="SUPFAM" id="SSF51735">
    <property type="entry name" value="NAD(P)-binding Rossmann-fold domains"/>
    <property type="match status" value="1"/>
</dbReference>
<comment type="pathway">
    <text evidence="1">Mycotoxin biosynthesis.</text>
</comment>
<evidence type="ECO:0000256" key="1">
    <source>
        <dbReference type="ARBA" id="ARBA00004685"/>
    </source>
</evidence>
<feature type="transmembrane region" description="Helical" evidence="5">
    <location>
        <begin position="793"/>
        <end position="817"/>
    </location>
</feature>
<dbReference type="GO" id="GO:0016628">
    <property type="term" value="F:oxidoreductase activity, acting on the CH-CH group of donors, NAD or NADP as acceptor"/>
    <property type="evidence" value="ECO:0007669"/>
    <property type="project" value="InterPro"/>
</dbReference>
<evidence type="ECO:0000256" key="3">
    <source>
        <dbReference type="ARBA" id="ARBA00069006"/>
    </source>
</evidence>
<feature type="transmembrane region" description="Helical" evidence="5">
    <location>
        <begin position="863"/>
        <end position="883"/>
    </location>
</feature>
<feature type="transmembrane region" description="Helical" evidence="5">
    <location>
        <begin position="753"/>
        <end position="773"/>
    </location>
</feature>
<evidence type="ECO:0000313" key="7">
    <source>
        <dbReference type="EMBL" id="KAF7539113.1"/>
    </source>
</evidence>